<feature type="binding site" evidence="3">
    <location>
        <position position="174"/>
    </location>
    <ligand>
        <name>substrate</name>
    </ligand>
</feature>
<name>A0A9N8DSL4_9STRA</name>
<evidence type="ECO:0000256" key="1">
    <source>
        <dbReference type="ARBA" id="ARBA00010007"/>
    </source>
</evidence>
<keyword evidence="4 5" id="KW-0460">Magnesium</keyword>
<feature type="binding site" evidence="4">
    <location>
        <position position="77"/>
    </location>
    <ligand>
        <name>Mg(2+)</name>
        <dbReference type="ChEBI" id="CHEBI:18420"/>
    </ligand>
</feature>
<feature type="binding site" evidence="4">
    <location>
        <position position="53"/>
    </location>
    <ligand>
        <name>Mg(2+)</name>
        <dbReference type="ChEBI" id="CHEBI:18420"/>
    </ligand>
</feature>
<dbReference type="Pfam" id="PF02798">
    <property type="entry name" value="GST_N"/>
    <property type="match status" value="1"/>
</dbReference>
<accession>A0A9N8DSL4</accession>
<dbReference type="Gene3D" id="3.90.850.10">
    <property type="entry name" value="Fumarylacetoacetase-like, C-terminal domain"/>
    <property type="match status" value="1"/>
</dbReference>
<comment type="cofactor">
    <cofactor evidence="5">
        <name>Mg(2+)</name>
        <dbReference type="ChEBI" id="CHEBI:18420"/>
    </cofactor>
    <cofactor evidence="5">
        <name>Ca(2+)</name>
        <dbReference type="ChEBI" id="CHEBI:29108"/>
    </cofactor>
</comment>
<sequence>MIRKRAASLGPVRLFDFELEVASIVGGPPNAMGQPLTMDQAKKRIFGFLLMNDWSARDIQKWEYVPLGPFTAKNLGTTLSPWIVTAEALQAFVGTTSAGPEQAEPTPLEYLQDPAYSSYDIQLQVQIQGRNMTEPHTVCTSNFLNLYWNAAQQLVHHSVTGCVMNPGDLLGSGTISGQTDRAFGSMLELSWKGTKEVPVGEEKRKFLQDGDTVIMRGWSSKSGHGRVGFGECSGKVLPAKLPADFTNGHSAATTVTSRYQNLKLYSYWRSSSSWRVRIALNTKELAYEVIPIDLKTGQQRDESFLAKNPMGQVPVLEYTDTETGQTHYLSQSVAILEFLDQVAPTKKSLMPRNAHDRVAATEMVELINAGIQPLQNAPMLKKLEKESEGKITAEEFARQHIVKGLKGLEQLVAKRREQYGGPYCLGNFSPTIVDAFLVPQLYNARRFKVNVEEEFPVLAEIESLCATHRWFVSAHAAKQVDAES</sequence>
<dbReference type="SFLD" id="SFLDS00019">
    <property type="entry name" value="Glutathione_Transferase_(cytos"/>
    <property type="match status" value="1"/>
</dbReference>
<evidence type="ECO:0000259" key="6">
    <source>
        <dbReference type="PROSITE" id="PS50404"/>
    </source>
</evidence>
<dbReference type="InterPro" id="IPR005959">
    <property type="entry name" value="Fumarylacetoacetase"/>
</dbReference>
<dbReference type="InterPro" id="IPR036282">
    <property type="entry name" value="Glutathione-S-Trfase_C_sf"/>
</dbReference>
<comment type="pathway">
    <text evidence="5">Amino-acid degradation; L-phenylalanine degradation; acetoacetate and fumarate from L-phenylalanine: step 6/6.</text>
</comment>
<dbReference type="InterPro" id="IPR036663">
    <property type="entry name" value="Fumarylacetoacetase_C_sf"/>
</dbReference>
<dbReference type="InterPro" id="IPR036249">
    <property type="entry name" value="Thioredoxin-like_sf"/>
</dbReference>
<dbReference type="GO" id="GO:0006572">
    <property type="term" value="P:L-tyrosine catabolic process"/>
    <property type="evidence" value="ECO:0007669"/>
    <property type="project" value="UniProtKB-UniRule"/>
</dbReference>
<dbReference type="GO" id="GO:0005737">
    <property type="term" value="C:cytoplasm"/>
    <property type="evidence" value="ECO:0007669"/>
    <property type="project" value="InterPro"/>
</dbReference>
<feature type="domain" description="GST C-terminal" evidence="7">
    <location>
        <begin position="353"/>
        <end position="484"/>
    </location>
</feature>
<comment type="caution">
    <text evidence="8">The sequence shown here is derived from an EMBL/GenBank/DDBJ whole genome shotgun (WGS) entry which is preliminary data.</text>
</comment>
<feature type="binding site" evidence="4">
    <location>
        <position position="73"/>
    </location>
    <ligand>
        <name>Mg(2+)</name>
        <dbReference type="ChEBI" id="CHEBI:18420"/>
    </ligand>
</feature>
<keyword evidence="9" id="KW-1185">Reference proteome</keyword>
<dbReference type="PANTHER" id="PTHR43069">
    <property type="entry name" value="FUMARYLACETOACETASE"/>
    <property type="match status" value="1"/>
</dbReference>
<feature type="domain" description="GST N-terminal" evidence="6">
    <location>
        <begin position="260"/>
        <end position="347"/>
    </location>
</feature>
<evidence type="ECO:0000256" key="3">
    <source>
        <dbReference type="PIRSR" id="PIRSR605959-2"/>
    </source>
</evidence>
<dbReference type="EMBL" id="CAICTM010000340">
    <property type="protein sequence ID" value="CAB9508292.1"/>
    <property type="molecule type" value="Genomic_DNA"/>
</dbReference>
<dbReference type="Gene3D" id="3.40.30.10">
    <property type="entry name" value="Glutaredoxin"/>
    <property type="match status" value="1"/>
</dbReference>
<dbReference type="GO" id="GO:1902000">
    <property type="term" value="P:homogentisate catabolic process"/>
    <property type="evidence" value="ECO:0007669"/>
    <property type="project" value="TreeGrafter"/>
</dbReference>
<dbReference type="Pfam" id="PF01557">
    <property type="entry name" value="FAA_hydrolase"/>
    <property type="match status" value="1"/>
</dbReference>
<dbReference type="GO" id="GO:0046872">
    <property type="term" value="F:metal ion binding"/>
    <property type="evidence" value="ECO:0007669"/>
    <property type="project" value="UniProtKB-UniRule"/>
</dbReference>
<dbReference type="SUPFAM" id="SSF52833">
    <property type="entry name" value="Thioredoxin-like"/>
    <property type="match status" value="1"/>
</dbReference>
<feature type="binding site" evidence="4">
    <location>
        <position position="53"/>
    </location>
    <ligand>
        <name>Ca(2+)</name>
        <dbReference type="ChEBI" id="CHEBI:29108"/>
    </ligand>
</feature>
<dbReference type="InterPro" id="IPR004045">
    <property type="entry name" value="Glutathione_S-Trfase_N"/>
</dbReference>
<evidence type="ECO:0000256" key="2">
    <source>
        <dbReference type="ARBA" id="ARBA00010211"/>
    </source>
</evidence>
<dbReference type="InterPro" id="IPR011234">
    <property type="entry name" value="Fumarylacetoacetase-like_C"/>
</dbReference>
<dbReference type="EC" id="3.7.1.2" evidence="5"/>
<dbReference type="OrthoDB" id="38118at2759"/>
<dbReference type="InterPro" id="IPR005955">
    <property type="entry name" value="GST_Zeta"/>
</dbReference>
<evidence type="ECO:0000256" key="5">
    <source>
        <dbReference type="RuleBase" id="RU366008"/>
    </source>
</evidence>
<dbReference type="SUPFAM" id="SSF56529">
    <property type="entry name" value="FAH"/>
    <property type="match status" value="1"/>
</dbReference>
<dbReference type="PROSITE" id="PS50405">
    <property type="entry name" value="GST_CTER"/>
    <property type="match status" value="1"/>
</dbReference>
<reference evidence="8" key="1">
    <citation type="submission" date="2020-06" db="EMBL/GenBank/DDBJ databases">
        <authorList>
            <consortium name="Plant Systems Biology data submission"/>
        </authorList>
    </citation>
    <scope>NUCLEOTIDE SEQUENCE</scope>
    <source>
        <strain evidence="8">D6</strain>
    </source>
</reference>
<feature type="binding site" evidence="4">
    <location>
        <position position="18"/>
    </location>
    <ligand>
        <name>Ca(2+)</name>
        <dbReference type="ChEBI" id="CHEBI:29108"/>
    </ligand>
</feature>
<dbReference type="AlphaFoldDB" id="A0A9N8DSL4"/>
<dbReference type="PANTHER" id="PTHR43069:SF2">
    <property type="entry name" value="FUMARYLACETOACETASE"/>
    <property type="match status" value="1"/>
</dbReference>
<comment type="catalytic activity">
    <reaction evidence="5">
        <text>4-fumarylacetoacetate + H2O = acetoacetate + fumarate + H(+)</text>
        <dbReference type="Rhea" id="RHEA:10244"/>
        <dbReference type="ChEBI" id="CHEBI:13705"/>
        <dbReference type="ChEBI" id="CHEBI:15377"/>
        <dbReference type="ChEBI" id="CHEBI:15378"/>
        <dbReference type="ChEBI" id="CHEBI:18034"/>
        <dbReference type="ChEBI" id="CHEBI:29806"/>
        <dbReference type="EC" id="3.7.1.2"/>
    </reaction>
</comment>
<comment type="similarity">
    <text evidence="2 5">Belongs to the FAH family.</text>
</comment>
<feature type="binding site" evidence="4">
    <location>
        <position position="20"/>
    </location>
    <ligand>
        <name>Ca(2+)</name>
        <dbReference type="ChEBI" id="CHEBI:29108"/>
    </ligand>
</feature>
<evidence type="ECO:0000259" key="7">
    <source>
        <dbReference type="PROSITE" id="PS50405"/>
    </source>
</evidence>
<dbReference type="InterPro" id="IPR010987">
    <property type="entry name" value="Glutathione-S-Trfase_C-like"/>
</dbReference>
<proteinExistence type="inferred from homology"/>
<dbReference type="GO" id="GO:0006559">
    <property type="term" value="P:L-phenylalanine catabolic process"/>
    <property type="evidence" value="ECO:0007669"/>
    <property type="project" value="UniProtKB-UniRule"/>
</dbReference>
<keyword evidence="5" id="KW-0828">Tyrosine catabolism</keyword>
<keyword evidence="5" id="KW-0378">Hydrolase</keyword>
<protein>
    <recommendedName>
        <fullName evidence="5">Fumarylacetoacetase</fullName>
        <ecNumber evidence="5">3.7.1.2</ecNumber>
    </recommendedName>
    <alternativeName>
        <fullName evidence="5">Fumarylacetoacetate hydrolase</fullName>
    </alternativeName>
</protein>
<dbReference type="Proteomes" id="UP001153069">
    <property type="component" value="Unassembled WGS sequence"/>
</dbReference>
<feature type="binding site" evidence="3">
    <location>
        <position position="64"/>
    </location>
    <ligand>
        <name>substrate</name>
    </ligand>
</feature>
<keyword evidence="4 5" id="KW-0106">Calcium</keyword>
<organism evidence="8 9">
    <name type="scientific">Seminavis robusta</name>
    <dbReference type="NCBI Taxonomy" id="568900"/>
    <lineage>
        <taxon>Eukaryota</taxon>
        <taxon>Sar</taxon>
        <taxon>Stramenopiles</taxon>
        <taxon>Ochrophyta</taxon>
        <taxon>Bacillariophyta</taxon>
        <taxon>Bacillariophyceae</taxon>
        <taxon>Bacillariophycidae</taxon>
        <taxon>Naviculales</taxon>
        <taxon>Naviculaceae</taxon>
        <taxon>Seminavis</taxon>
    </lineage>
</organism>
<evidence type="ECO:0000313" key="9">
    <source>
        <dbReference type="Proteomes" id="UP001153069"/>
    </source>
</evidence>
<comment type="similarity">
    <text evidence="1">Belongs to the GST superfamily. Zeta family.</text>
</comment>
<keyword evidence="8" id="KW-0413">Isomerase</keyword>
<evidence type="ECO:0000313" key="8">
    <source>
        <dbReference type="EMBL" id="CAB9508292.1"/>
    </source>
</evidence>
<gene>
    <name evidence="8" type="ORF">SEMRO_341_G121520.1</name>
</gene>
<dbReference type="NCBIfam" id="TIGR01262">
    <property type="entry name" value="maiA"/>
    <property type="match status" value="1"/>
</dbReference>
<feature type="binding site" evidence="3">
    <location>
        <position position="60"/>
    </location>
    <ligand>
        <name>substrate</name>
    </ligand>
</feature>
<evidence type="ECO:0000256" key="4">
    <source>
        <dbReference type="PIRSR" id="PIRSR605959-3"/>
    </source>
</evidence>
<dbReference type="Gene3D" id="1.20.1050.10">
    <property type="match status" value="1"/>
</dbReference>
<dbReference type="PROSITE" id="PS50404">
    <property type="entry name" value="GST_NTER"/>
    <property type="match status" value="1"/>
</dbReference>
<dbReference type="SFLD" id="SFLDG00358">
    <property type="entry name" value="Main_(cytGST)"/>
    <property type="match status" value="1"/>
</dbReference>
<keyword evidence="5" id="KW-0585">Phenylalanine catabolism</keyword>
<keyword evidence="4 5" id="KW-0479">Metal-binding</keyword>
<dbReference type="SUPFAM" id="SSF47616">
    <property type="entry name" value="GST C-terminal domain-like"/>
    <property type="match status" value="1"/>
</dbReference>
<dbReference type="GO" id="GO:0004334">
    <property type="term" value="F:fumarylacetoacetase activity"/>
    <property type="evidence" value="ECO:0007669"/>
    <property type="project" value="UniProtKB-UniRule"/>
</dbReference>
<dbReference type="GO" id="GO:0016853">
    <property type="term" value="F:isomerase activity"/>
    <property type="evidence" value="ECO:0007669"/>
    <property type="project" value="UniProtKB-KW"/>
</dbReference>
<dbReference type="InterPro" id="IPR040079">
    <property type="entry name" value="Glutathione_S-Trfase"/>
</dbReference>